<organism evidence="2 3">
    <name type="scientific">Heterorhabditis bacteriophora</name>
    <name type="common">Entomopathogenic nematode worm</name>
    <dbReference type="NCBI Taxonomy" id="37862"/>
    <lineage>
        <taxon>Eukaryota</taxon>
        <taxon>Metazoa</taxon>
        <taxon>Ecdysozoa</taxon>
        <taxon>Nematoda</taxon>
        <taxon>Chromadorea</taxon>
        <taxon>Rhabditida</taxon>
        <taxon>Rhabditina</taxon>
        <taxon>Rhabditomorpha</taxon>
        <taxon>Strongyloidea</taxon>
        <taxon>Heterorhabditidae</taxon>
        <taxon>Heterorhabditis</taxon>
    </lineage>
</organism>
<dbReference type="InterPro" id="IPR010448">
    <property type="entry name" value="Torsin"/>
</dbReference>
<reference evidence="3" key="1">
    <citation type="submission" date="2016-11" db="UniProtKB">
        <authorList>
            <consortium name="WormBaseParasite"/>
        </authorList>
    </citation>
    <scope>IDENTIFICATION</scope>
</reference>
<evidence type="ECO:0000313" key="3">
    <source>
        <dbReference type="WBParaSite" id="Hba_20942"/>
    </source>
</evidence>
<dbReference type="GO" id="GO:0016887">
    <property type="term" value="F:ATP hydrolysis activity"/>
    <property type="evidence" value="ECO:0007669"/>
    <property type="project" value="InterPro"/>
</dbReference>
<dbReference type="GO" id="GO:0012505">
    <property type="term" value="C:endomembrane system"/>
    <property type="evidence" value="ECO:0007669"/>
    <property type="project" value="UniProtKB-ARBA"/>
</dbReference>
<dbReference type="Gene3D" id="3.40.50.300">
    <property type="entry name" value="P-loop containing nucleotide triphosphate hydrolases"/>
    <property type="match status" value="1"/>
</dbReference>
<dbReference type="PANTHER" id="PTHR10760">
    <property type="entry name" value="TORSIN"/>
    <property type="match status" value="1"/>
</dbReference>
<proteinExistence type="inferred from homology"/>
<dbReference type="PANTHER" id="PTHR10760:SF2">
    <property type="entry name" value="LD13476P-RELATED"/>
    <property type="match status" value="1"/>
</dbReference>
<dbReference type="GO" id="GO:0071218">
    <property type="term" value="P:cellular response to misfolded protein"/>
    <property type="evidence" value="ECO:0007669"/>
    <property type="project" value="TreeGrafter"/>
</dbReference>
<keyword evidence="2" id="KW-1185">Reference proteome</keyword>
<dbReference type="GO" id="GO:0005524">
    <property type="term" value="F:ATP binding"/>
    <property type="evidence" value="ECO:0007669"/>
    <property type="project" value="InterPro"/>
</dbReference>
<evidence type="ECO:0000256" key="1">
    <source>
        <dbReference type="ARBA" id="ARBA00006235"/>
    </source>
</evidence>
<sequence length="308" mass="35354">MLAIAGSISRFSDEVTHMVLTVLYHISISRTSVTLAAGVLWAFKDHVKCRLYECCDKPYVDSKLHKLSTDLHELVFGQHLVLDTVFNAVKAHVLNERPRKPLVMSFHGYTGSGKNYVAEIVANNTYKNGMRSTFVDHIVVTSEYPDRNRIEEYQLKLRERILGAVRKCERTMFIFDEIDKMPEQLLGMLIHYFVTKHLKNLLVYYSNRGGNAIANLALNHHQAGRSREELTLNHFERVVMDAVYNQPGNISLLILTLAFQFIIFQHFQFFPKDSGVFSSSGCKRIAQKADLELSKLYRPAMDHDLDEL</sequence>
<protein>
    <submittedName>
        <fullName evidence="3">AAA domain-containing protein</fullName>
    </submittedName>
</protein>
<dbReference type="SUPFAM" id="SSF52540">
    <property type="entry name" value="P-loop containing nucleoside triphosphate hydrolases"/>
    <property type="match status" value="1"/>
</dbReference>
<accession>A0A1I7XUC1</accession>
<evidence type="ECO:0000313" key="2">
    <source>
        <dbReference type="Proteomes" id="UP000095283"/>
    </source>
</evidence>
<dbReference type="AlphaFoldDB" id="A0A1I7XUC1"/>
<dbReference type="WBParaSite" id="Hba_20942">
    <property type="protein sequence ID" value="Hba_20942"/>
    <property type="gene ID" value="Hba_20942"/>
</dbReference>
<dbReference type="InterPro" id="IPR027417">
    <property type="entry name" value="P-loop_NTPase"/>
</dbReference>
<dbReference type="Proteomes" id="UP000095283">
    <property type="component" value="Unplaced"/>
</dbReference>
<comment type="similarity">
    <text evidence="1">Belongs to the ClpA/ClpB family. Torsin subfamily.</text>
</comment>
<dbReference type="GO" id="GO:0005737">
    <property type="term" value="C:cytoplasm"/>
    <property type="evidence" value="ECO:0007669"/>
    <property type="project" value="UniProtKB-ARBA"/>
</dbReference>
<dbReference type="Pfam" id="PF06309">
    <property type="entry name" value="Torsin"/>
    <property type="match status" value="1"/>
</dbReference>
<name>A0A1I7XUC1_HETBA</name>